<feature type="signal peptide" evidence="1">
    <location>
        <begin position="1"/>
        <end position="21"/>
    </location>
</feature>
<evidence type="ECO:0000313" key="3">
    <source>
        <dbReference type="EMBL" id="QTH63620.1"/>
    </source>
</evidence>
<evidence type="ECO:0000259" key="2">
    <source>
        <dbReference type="Pfam" id="PF13449"/>
    </source>
</evidence>
<evidence type="ECO:0000313" key="4">
    <source>
        <dbReference type="Proteomes" id="UP000682739"/>
    </source>
</evidence>
<keyword evidence="4" id="KW-1185">Reference proteome</keyword>
<dbReference type="Pfam" id="PF13449">
    <property type="entry name" value="Phytase-like"/>
    <property type="match status" value="1"/>
</dbReference>
<proteinExistence type="predicted"/>
<feature type="domain" description="Phytase-like" evidence="2">
    <location>
        <begin position="46"/>
        <end position="359"/>
    </location>
</feature>
<feature type="chain" id="PRO_5037470578" evidence="1">
    <location>
        <begin position="22"/>
        <end position="376"/>
    </location>
</feature>
<name>A0A975DAI8_9GAMM</name>
<dbReference type="PANTHER" id="PTHR37957">
    <property type="entry name" value="BLR7070 PROTEIN"/>
    <property type="match status" value="1"/>
</dbReference>
<sequence length="376" mass="41794">MKSMLVLVVSSLILFQVHARAAEALPTLTFLDEYIIDKTFTYKNTSVGGLSSIDYHQGMLYMISDHGNNDASSVLGKPRFYTAKLKLKNDRFESIEFDRVINLLPGSMSALGIDPESLRVLPNHDKVIWASEGDIKKGISPAIYEAKLNNKNTNSNALESRFLLPDMFQVKADSGPYHNAAFEGLSISLDNKGIWVAMEGPLKQDGHEPTTQHGALVRLSYFDLASGRLQKQFAYKVEAISPEPLASENAFRTTGVVEVMQYDQNRFMIIERAFTSGLADGGNRVKLFMLDVTHASDVKYLSTLKNQPIALAKKQLLLDMADIRELLPSKHIDNIEGITFGPVLDSGKRSLILVSDNNFNAYGEQITQLLLFELSL</sequence>
<dbReference type="RefSeq" id="WP_208831676.1">
    <property type="nucleotide sequence ID" value="NZ_CP072110.1"/>
</dbReference>
<evidence type="ECO:0000256" key="1">
    <source>
        <dbReference type="SAM" id="SignalP"/>
    </source>
</evidence>
<protein>
    <submittedName>
        <fullName evidence="3">Esterase-like activity of phytase family protein</fullName>
    </submittedName>
</protein>
<accession>A0A975DAI8</accession>
<reference evidence="3" key="1">
    <citation type="submission" date="2021-03" db="EMBL/GenBank/DDBJ databases">
        <title>Description of Psychrosphaera ytuae sp. nov. isolated from deep sea sediment of South China Sea.</title>
        <authorList>
            <person name="Zhang J."/>
            <person name="Xu X.-D."/>
        </authorList>
    </citation>
    <scope>NUCLEOTIDE SEQUENCE</scope>
    <source>
        <strain evidence="3">MTZ26</strain>
    </source>
</reference>
<dbReference type="KEGG" id="psym:J1N51_12975"/>
<organism evidence="3 4">
    <name type="scientific">Psychrosphaera ytuae</name>
    <dbReference type="NCBI Taxonomy" id="2820710"/>
    <lineage>
        <taxon>Bacteria</taxon>
        <taxon>Pseudomonadati</taxon>
        <taxon>Pseudomonadota</taxon>
        <taxon>Gammaproteobacteria</taxon>
        <taxon>Alteromonadales</taxon>
        <taxon>Pseudoalteromonadaceae</taxon>
        <taxon>Psychrosphaera</taxon>
    </lineage>
</organism>
<dbReference type="InterPro" id="IPR027372">
    <property type="entry name" value="Phytase-like_dom"/>
</dbReference>
<gene>
    <name evidence="3" type="ORF">J1N51_12975</name>
</gene>
<dbReference type="EMBL" id="CP072110">
    <property type="protein sequence ID" value="QTH63620.1"/>
    <property type="molecule type" value="Genomic_DNA"/>
</dbReference>
<dbReference type="AlphaFoldDB" id="A0A975DAI8"/>
<dbReference type="Proteomes" id="UP000682739">
    <property type="component" value="Chromosome"/>
</dbReference>
<dbReference type="PANTHER" id="PTHR37957:SF1">
    <property type="entry name" value="PHYTASE-LIKE DOMAIN-CONTAINING PROTEIN"/>
    <property type="match status" value="1"/>
</dbReference>
<keyword evidence="1" id="KW-0732">Signal</keyword>